<keyword evidence="4" id="KW-0997">Cell inner membrane</keyword>
<keyword evidence="2" id="KW-0813">Transport</keyword>
<evidence type="ECO:0000256" key="5">
    <source>
        <dbReference type="ARBA" id="ARBA00022692"/>
    </source>
</evidence>
<keyword evidence="6 8" id="KW-1133">Transmembrane helix</keyword>
<keyword evidence="3" id="KW-1003">Cell membrane</keyword>
<reference evidence="10" key="1">
    <citation type="submission" date="2018-05" db="EMBL/GenBank/DDBJ databases">
        <authorList>
            <person name="Lanie J.A."/>
            <person name="Ng W.-L."/>
            <person name="Kazmierczak K.M."/>
            <person name="Andrzejewski T.M."/>
            <person name="Davidsen T.M."/>
            <person name="Wayne K.J."/>
            <person name="Tettelin H."/>
            <person name="Glass J.I."/>
            <person name="Rusch D."/>
            <person name="Podicherti R."/>
            <person name="Tsui H.-C.T."/>
            <person name="Winkler M.E."/>
        </authorList>
    </citation>
    <scope>NUCLEOTIDE SEQUENCE</scope>
</reference>
<dbReference type="InterPro" id="IPR055348">
    <property type="entry name" value="DctQ"/>
</dbReference>
<organism evidence="10">
    <name type="scientific">marine metagenome</name>
    <dbReference type="NCBI Taxonomy" id="408172"/>
    <lineage>
        <taxon>unclassified sequences</taxon>
        <taxon>metagenomes</taxon>
        <taxon>ecological metagenomes</taxon>
    </lineage>
</organism>
<evidence type="ECO:0000259" key="9">
    <source>
        <dbReference type="Pfam" id="PF04290"/>
    </source>
</evidence>
<accession>A0A381WKH4</accession>
<feature type="transmembrane region" description="Helical" evidence="8">
    <location>
        <begin position="109"/>
        <end position="131"/>
    </location>
</feature>
<dbReference type="GO" id="GO:0005886">
    <property type="term" value="C:plasma membrane"/>
    <property type="evidence" value="ECO:0007669"/>
    <property type="project" value="UniProtKB-SubCell"/>
</dbReference>
<evidence type="ECO:0000256" key="3">
    <source>
        <dbReference type="ARBA" id="ARBA00022475"/>
    </source>
</evidence>
<dbReference type="AlphaFoldDB" id="A0A381WKH4"/>
<evidence type="ECO:0000313" key="10">
    <source>
        <dbReference type="EMBL" id="SVA52648.1"/>
    </source>
</evidence>
<keyword evidence="7 8" id="KW-0472">Membrane</keyword>
<sequence length="145" mass="16689">MVVVQIIIVLARYVFGIGFIKLQELMIYMHGMLFTLASGYTLLHDEHVRVDVIYRESSLLNKSYINFFGSIFLLFPFIYILIKTSLPYVQRSWRILEGSPVTSGLNATYILKTVLIIFPLLLLIQAIVLLIDSLKIIRKNYGRSS</sequence>
<name>A0A381WKH4_9ZZZZ</name>
<dbReference type="PANTHER" id="PTHR35011:SF4">
    <property type="entry name" value="SLL1102 PROTEIN"/>
    <property type="match status" value="1"/>
</dbReference>
<comment type="subcellular location">
    <subcellularLocation>
        <location evidence="1">Cell inner membrane</location>
        <topology evidence="1">Multi-pass membrane protein</topology>
    </subcellularLocation>
</comment>
<evidence type="ECO:0000256" key="2">
    <source>
        <dbReference type="ARBA" id="ARBA00022448"/>
    </source>
</evidence>
<evidence type="ECO:0000256" key="4">
    <source>
        <dbReference type="ARBA" id="ARBA00022519"/>
    </source>
</evidence>
<evidence type="ECO:0000256" key="8">
    <source>
        <dbReference type="SAM" id="Phobius"/>
    </source>
</evidence>
<evidence type="ECO:0000256" key="1">
    <source>
        <dbReference type="ARBA" id="ARBA00004429"/>
    </source>
</evidence>
<dbReference type="InterPro" id="IPR007387">
    <property type="entry name" value="TRAP_DctQ"/>
</dbReference>
<keyword evidence="5 8" id="KW-0812">Transmembrane</keyword>
<feature type="transmembrane region" description="Helical" evidence="8">
    <location>
        <begin position="64"/>
        <end position="82"/>
    </location>
</feature>
<protein>
    <recommendedName>
        <fullName evidence="9">Tripartite ATP-independent periplasmic transporters DctQ component domain-containing protein</fullName>
    </recommendedName>
</protein>
<feature type="transmembrane region" description="Helical" evidence="8">
    <location>
        <begin position="26"/>
        <end position="43"/>
    </location>
</feature>
<dbReference type="Pfam" id="PF04290">
    <property type="entry name" value="DctQ"/>
    <property type="match status" value="1"/>
</dbReference>
<evidence type="ECO:0000256" key="6">
    <source>
        <dbReference type="ARBA" id="ARBA00022989"/>
    </source>
</evidence>
<proteinExistence type="predicted"/>
<dbReference type="EMBL" id="UINC01012000">
    <property type="protein sequence ID" value="SVA52648.1"/>
    <property type="molecule type" value="Genomic_DNA"/>
</dbReference>
<gene>
    <name evidence="10" type="ORF">METZ01_LOCUS105502</name>
</gene>
<dbReference type="PANTHER" id="PTHR35011">
    <property type="entry name" value="2,3-DIKETO-L-GULONATE TRAP TRANSPORTER SMALL PERMEASE PROTEIN YIAM"/>
    <property type="match status" value="1"/>
</dbReference>
<feature type="domain" description="Tripartite ATP-independent periplasmic transporters DctQ component" evidence="9">
    <location>
        <begin position="1"/>
        <end position="134"/>
    </location>
</feature>
<evidence type="ECO:0000256" key="7">
    <source>
        <dbReference type="ARBA" id="ARBA00023136"/>
    </source>
</evidence>